<dbReference type="Pfam" id="PF00063">
    <property type="entry name" value="Myosin_head"/>
    <property type="match status" value="1"/>
</dbReference>
<evidence type="ECO:0000259" key="9">
    <source>
        <dbReference type="PROSITE" id="PS50011"/>
    </source>
</evidence>
<dbReference type="Gene3D" id="1.20.5.4820">
    <property type="match status" value="1"/>
</dbReference>
<keyword evidence="7" id="KW-0175">Coiled coil</keyword>
<dbReference type="Gene3D" id="3.40.850.10">
    <property type="entry name" value="Kinesin motor domain"/>
    <property type="match status" value="1"/>
</dbReference>
<dbReference type="SUPFAM" id="SSF52540">
    <property type="entry name" value="P-loop containing nucleoside triphosphate hydrolases"/>
    <property type="match status" value="1"/>
</dbReference>
<dbReference type="SUPFAM" id="SSF48403">
    <property type="entry name" value="Ankyrin repeat"/>
    <property type="match status" value="1"/>
</dbReference>
<keyword evidence="1 6" id="KW-0547">Nucleotide-binding</keyword>
<accession>A0A9W7A6I5</accession>
<feature type="region of interest" description="Actin-binding" evidence="6">
    <location>
        <begin position="719"/>
        <end position="741"/>
    </location>
</feature>
<evidence type="ECO:0000313" key="11">
    <source>
        <dbReference type="EMBL" id="GMH66846.1"/>
    </source>
</evidence>
<dbReference type="InterPro" id="IPR000719">
    <property type="entry name" value="Prot_kinase_dom"/>
</dbReference>
<feature type="compositionally biased region" description="Polar residues" evidence="8">
    <location>
        <begin position="1603"/>
        <end position="1617"/>
    </location>
</feature>
<reference evidence="11" key="1">
    <citation type="submission" date="2022-07" db="EMBL/GenBank/DDBJ databases">
        <title>Genome analysis of Parmales, a sister group of diatoms, reveals the evolutionary specialization of diatoms from phago-mixotrophs to photoautotrophs.</title>
        <authorList>
            <person name="Ban H."/>
            <person name="Sato S."/>
            <person name="Yoshikawa S."/>
            <person name="Kazumasa Y."/>
            <person name="Nakamura Y."/>
            <person name="Ichinomiya M."/>
            <person name="Saitoh K."/>
            <person name="Sato N."/>
            <person name="Blanc-Mathieu R."/>
            <person name="Endo H."/>
            <person name="Kuwata A."/>
            <person name="Ogata H."/>
        </authorList>
    </citation>
    <scope>NUCLEOTIDE SEQUENCE</scope>
</reference>
<keyword evidence="3 6" id="KW-0518">Myosin</keyword>
<feature type="compositionally biased region" description="Polar residues" evidence="8">
    <location>
        <begin position="1722"/>
        <end position="1741"/>
    </location>
</feature>
<proteinExistence type="inferred from homology"/>
<dbReference type="GO" id="GO:0016459">
    <property type="term" value="C:myosin complex"/>
    <property type="evidence" value="ECO:0007669"/>
    <property type="project" value="UniProtKB-KW"/>
</dbReference>
<dbReference type="InterPro" id="IPR036961">
    <property type="entry name" value="Kinesin_motor_dom_sf"/>
</dbReference>
<feature type="domain" description="Protein kinase" evidence="9">
    <location>
        <begin position="1422"/>
        <end position="1716"/>
    </location>
</feature>
<dbReference type="SUPFAM" id="SSF56112">
    <property type="entry name" value="Protein kinase-like (PK-like)"/>
    <property type="match status" value="1"/>
</dbReference>
<evidence type="ECO:0000256" key="6">
    <source>
        <dbReference type="PROSITE-ProRule" id="PRU00782"/>
    </source>
</evidence>
<dbReference type="Proteomes" id="UP001165082">
    <property type="component" value="Unassembled WGS sequence"/>
</dbReference>
<protein>
    <submittedName>
        <fullName evidence="11">Uncharacterized protein</fullName>
    </submittedName>
</protein>
<dbReference type="GO" id="GO:0005737">
    <property type="term" value="C:cytoplasm"/>
    <property type="evidence" value="ECO:0007669"/>
    <property type="project" value="TreeGrafter"/>
</dbReference>
<dbReference type="GO" id="GO:0016020">
    <property type="term" value="C:membrane"/>
    <property type="evidence" value="ECO:0007669"/>
    <property type="project" value="TreeGrafter"/>
</dbReference>
<dbReference type="Gene3D" id="1.10.10.820">
    <property type="match status" value="1"/>
</dbReference>
<feature type="domain" description="Myosin motor" evidence="10">
    <location>
        <begin position="105"/>
        <end position="858"/>
    </location>
</feature>
<dbReference type="Gene3D" id="1.10.510.10">
    <property type="entry name" value="Transferase(Phosphotransferase) domain 1"/>
    <property type="match status" value="1"/>
</dbReference>
<evidence type="ECO:0000256" key="3">
    <source>
        <dbReference type="ARBA" id="ARBA00023123"/>
    </source>
</evidence>
<dbReference type="Gene3D" id="1.25.40.20">
    <property type="entry name" value="Ankyrin repeat-containing domain"/>
    <property type="match status" value="1"/>
</dbReference>
<dbReference type="Gene3D" id="1.20.58.530">
    <property type="match status" value="1"/>
</dbReference>
<dbReference type="InterPro" id="IPR002110">
    <property type="entry name" value="Ankyrin_rpt"/>
</dbReference>
<dbReference type="GO" id="GO:0005524">
    <property type="term" value="F:ATP binding"/>
    <property type="evidence" value="ECO:0007669"/>
    <property type="project" value="UniProtKB-UniRule"/>
</dbReference>
<feature type="binding site" evidence="6">
    <location>
        <begin position="210"/>
        <end position="217"/>
    </location>
    <ligand>
        <name>ATP</name>
        <dbReference type="ChEBI" id="CHEBI:30616"/>
    </ligand>
</feature>
<dbReference type="PANTHER" id="PTHR13140:SF845">
    <property type="entry name" value="MYOSIN-LIKE PROTEIN"/>
    <property type="match status" value="1"/>
</dbReference>
<sequence length="1741" mass="192755">MEVGTECWIRDDAAPSGWKPGIIKSKQAVKSDSKKMVLTVVSADAPRSAGGKILSPTRRSSPMNKGKSPRGGNVTNGVPPFKHKITVDTREDSDLIKLKNNISDLYADDLTSLPLLNEPAILHSLHLRFKRDVIYTSIGDVLIAINPFKRLNIYSDSNLSSYQAVGEDGPRNDDTRLTPHIFQTADDAFRDLLRSFEEGNPKDMSILVSGESGSGKTWTSKIAMKYLAVLSSKQQKKLDSFPTSPSASTSDPSVSVPTLTSPTGHSTIISPKTKIQSATLEMQVLQSNPILEAFGNARTIRNDNSSRFGKFIEIGFSNKGVLSGAQIETYLLEKSRVLAQSEGERNFHVFYLLLAGADKDTLEALDLNSTDADDFAITNNLKRRDGVKDRDCFAEMMEAFAHLAFNETTTLSILKLIAAILHLSKVTFDVGNEGGEGESSSVAPTPAAHSACRLLGISMETLSLGVCYKTITVMKEVVNKPLNVENATKSVQALMTTIYASLFSTIVDKINASISVETASVDSSKAASISILDIFGFESFESNHFEQLMINFTNETLQQQFNRQIFKREQELYVAENIAWNFIDFPDNTDVLTLLDGRYPSVMSILDEQCVIPKSSDAKFARSLYKHLLDKDPFSATRVEQGNCQFTVHHYARTVCYDAVGFLAKNSDDIGNSLTVINSSELALLREIASSIKSKSSDVVTVGKRKTSVSSGRKFSNSLKSLRLRIEQTKPIFVRCIKPNDDLVCDKFQARNVVEQLRCSGVLSAVEVSRAGYSNRFTHQRFMERFYMIAPDVKSLATLLETSAVRIFEPTPICASVVDFRRLKGDLNPKLMHVGIQLGKTLVFLKRTAFERLEHLRSKVLGESAKKIQATVRRNIARAAFLSTLASIVISQSIARVALAKLIVARKKARNFVAIQMQKMHRGHLGRMIAFEARAARRIAAAASTIQSAARRKIAVTYFLGTITSIILVQKITRGYIVRVDPHAMRESLILRQLELEKEALQKQLEDARKLEEEAEAAALQKKLSDEEDQAGKHPILFCIATAQWSRVREMLIEDPSLASAADKRGESATHYLFNVEVEKTDADDESHIERDMTSRISIFKLLHELSPGCLESRDNLGNSPVHIGAKFDAALPLLKLVSDEYDPDCVHISSLNILEQHPVHTAVMADAVVNVTFLASVTPRGISHTDVNGNNAIHLACLHKASFRTMETLLDYCDDLEKILILEKENREGFYPLTLGVARNIPCATLSLLITTKHSVLGSKDLFMAAEKSIELDSLELLLESYVEREESAENVLDKFGRHPLHIAVTSGISIEAVELWINMFPNSTTHVDTLSNKLPLELACESKADEDVILLLLKRCSGTTFKRSLNHISAKTADKFVGVLSQYLEGSTQEHRLKCAVMRSGPKNAKLVSFSTPACKQAFKTSLRYLGRYELSAVPVHRNEDTGIEIFRAVDYDMDDSTKTDVVLKFTKNMTVIENEIYARKKIDPKKISTVLNTHATSTGFVITFENVTTLAELLNANGDSTGKIEHKKAVKWTYAIAKCIQTLHDAGMAHGEIDPKNFGVNRQGFWKILSVGSIVARDKTESGQEEGDGEQQKRRESFGSVPNMSPMKSPTNKVQLNAQQSCDIADFGRIVCKLFGVKEADVKDRTATARVQRKHRKAPLELLAGCFDGSVTAGYLVKADYFTQYLTKKLPSSTRSRGSRRSSKGSSEGQDVFKKENMDINSMPSTDDQTIDTHTSSF</sequence>
<feature type="compositionally biased region" description="Low complexity" evidence="8">
    <location>
        <begin position="240"/>
        <end position="263"/>
    </location>
</feature>
<name>A0A9W7A6I5_9STRA</name>
<dbReference type="GO" id="GO:0051015">
    <property type="term" value="F:actin filament binding"/>
    <property type="evidence" value="ECO:0007669"/>
    <property type="project" value="TreeGrafter"/>
</dbReference>
<dbReference type="InterPro" id="IPR036770">
    <property type="entry name" value="Ankyrin_rpt-contain_sf"/>
</dbReference>
<dbReference type="Gene3D" id="1.20.120.720">
    <property type="entry name" value="Myosin VI head, motor domain, U50 subdomain"/>
    <property type="match status" value="1"/>
</dbReference>
<dbReference type="PROSITE" id="PS51456">
    <property type="entry name" value="MYOSIN_MOTOR"/>
    <property type="match status" value="1"/>
</dbReference>
<keyword evidence="5 6" id="KW-0009">Actin-binding</keyword>
<dbReference type="GO" id="GO:0004672">
    <property type="term" value="F:protein kinase activity"/>
    <property type="evidence" value="ECO:0007669"/>
    <property type="project" value="InterPro"/>
</dbReference>
<feature type="region of interest" description="Disordered" evidence="8">
    <location>
        <begin position="1694"/>
        <end position="1741"/>
    </location>
</feature>
<feature type="region of interest" description="Disordered" evidence="8">
    <location>
        <begin position="1581"/>
        <end position="1617"/>
    </location>
</feature>
<dbReference type="SMART" id="SM00248">
    <property type="entry name" value="ANK"/>
    <property type="match status" value="3"/>
</dbReference>
<dbReference type="InterPro" id="IPR011009">
    <property type="entry name" value="Kinase-like_dom_sf"/>
</dbReference>
<dbReference type="GO" id="GO:0007015">
    <property type="term" value="P:actin filament organization"/>
    <property type="evidence" value="ECO:0007669"/>
    <property type="project" value="TreeGrafter"/>
</dbReference>
<comment type="similarity">
    <text evidence="6">Belongs to the TRAFAC class myosin-kinesin ATPase superfamily. Myosin family.</text>
</comment>
<dbReference type="PRINTS" id="PR00193">
    <property type="entry name" value="MYOSINHEAVY"/>
</dbReference>
<keyword evidence="2 6" id="KW-0067">ATP-binding</keyword>
<dbReference type="PROSITE" id="PS50011">
    <property type="entry name" value="PROTEIN_KINASE_DOM"/>
    <property type="match status" value="1"/>
</dbReference>
<feature type="region of interest" description="Disordered" evidence="8">
    <location>
        <begin position="238"/>
        <end position="268"/>
    </location>
</feature>
<evidence type="ECO:0000259" key="10">
    <source>
        <dbReference type="PROSITE" id="PS51456"/>
    </source>
</evidence>
<evidence type="ECO:0000256" key="4">
    <source>
        <dbReference type="ARBA" id="ARBA00023175"/>
    </source>
</evidence>
<dbReference type="InterPro" id="IPR001609">
    <property type="entry name" value="Myosin_head_motor_dom-like"/>
</dbReference>
<evidence type="ECO:0000256" key="1">
    <source>
        <dbReference type="ARBA" id="ARBA00022741"/>
    </source>
</evidence>
<keyword evidence="12" id="KW-1185">Reference proteome</keyword>
<dbReference type="SMART" id="SM00242">
    <property type="entry name" value="MYSc"/>
    <property type="match status" value="1"/>
</dbReference>
<keyword evidence="4 6" id="KW-0505">Motor protein</keyword>
<evidence type="ECO:0000256" key="5">
    <source>
        <dbReference type="ARBA" id="ARBA00023203"/>
    </source>
</evidence>
<evidence type="ECO:0000256" key="8">
    <source>
        <dbReference type="SAM" id="MobiDB-lite"/>
    </source>
</evidence>
<evidence type="ECO:0000313" key="12">
    <source>
        <dbReference type="Proteomes" id="UP001165082"/>
    </source>
</evidence>
<comment type="caution">
    <text evidence="11">The sequence shown here is derived from an EMBL/GenBank/DDBJ whole genome shotgun (WGS) entry which is preliminary data.</text>
</comment>
<evidence type="ECO:0000256" key="7">
    <source>
        <dbReference type="SAM" id="Coils"/>
    </source>
</evidence>
<dbReference type="EMBL" id="BRXZ01001265">
    <property type="protein sequence ID" value="GMH66846.1"/>
    <property type="molecule type" value="Genomic_DNA"/>
</dbReference>
<dbReference type="OrthoDB" id="6108017at2759"/>
<gene>
    <name evidence="11" type="ORF">TrRE_jg2050</name>
</gene>
<dbReference type="CDD" id="cd00124">
    <property type="entry name" value="MYSc"/>
    <property type="match status" value="1"/>
</dbReference>
<dbReference type="InterPro" id="IPR027417">
    <property type="entry name" value="P-loop_NTPase"/>
</dbReference>
<dbReference type="GO" id="GO:0000146">
    <property type="term" value="F:microfilament motor activity"/>
    <property type="evidence" value="ECO:0007669"/>
    <property type="project" value="TreeGrafter"/>
</dbReference>
<dbReference type="PANTHER" id="PTHR13140">
    <property type="entry name" value="MYOSIN"/>
    <property type="match status" value="1"/>
</dbReference>
<feature type="coiled-coil region" evidence="7">
    <location>
        <begin position="984"/>
        <end position="1030"/>
    </location>
</feature>
<organism evidence="11 12">
    <name type="scientific">Triparma retinervis</name>
    <dbReference type="NCBI Taxonomy" id="2557542"/>
    <lineage>
        <taxon>Eukaryota</taxon>
        <taxon>Sar</taxon>
        <taxon>Stramenopiles</taxon>
        <taxon>Ochrophyta</taxon>
        <taxon>Bolidophyceae</taxon>
        <taxon>Parmales</taxon>
        <taxon>Triparmaceae</taxon>
        <taxon>Triparma</taxon>
    </lineage>
</organism>
<feature type="region of interest" description="Disordered" evidence="8">
    <location>
        <begin position="49"/>
        <end position="81"/>
    </location>
</feature>
<evidence type="ECO:0000256" key="2">
    <source>
        <dbReference type="ARBA" id="ARBA00022840"/>
    </source>
</evidence>